<accession>A0A2H4U8N6</accession>
<proteinExistence type="predicted"/>
<dbReference type="AlphaFoldDB" id="A0A2H4U8N6"/>
<dbReference type="InterPro" id="IPR018747">
    <property type="entry name" value="DUF2299"/>
</dbReference>
<dbReference type="Pfam" id="PF10061">
    <property type="entry name" value="DUF2299"/>
    <property type="match status" value="1"/>
</dbReference>
<evidence type="ECO:0008006" key="3">
    <source>
        <dbReference type="Google" id="ProtNLM"/>
    </source>
</evidence>
<evidence type="ECO:0000313" key="1">
    <source>
        <dbReference type="EMBL" id="ATZ60458.1"/>
    </source>
</evidence>
<dbReference type="Proteomes" id="UP000232133">
    <property type="component" value="Chromosome"/>
</dbReference>
<protein>
    <recommendedName>
        <fullName evidence="3">DUF2299 domain-containing protein</fullName>
    </recommendedName>
</protein>
<evidence type="ECO:0000313" key="2">
    <source>
        <dbReference type="Proteomes" id="UP000232133"/>
    </source>
</evidence>
<gene>
    <name evidence="1" type="ORF">BK798_08510</name>
</gene>
<organism evidence="1 2">
    <name type="scientific">Methanobrevibacter smithii</name>
    <dbReference type="NCBI Taxonomy" id="2173"/>
    <lineage>
        <taxon>Archaea</taxon>
        <taxon>Methanobacteriati</taxon>
        <taxon>Methanobacteriota</taxon>
        <taxon>Methanomada group</taxon>
        <taxon>Methanobacteria</taxon>
        <taxon>Methanobacteriales</taxon>
        <taxon>Methanobacteriaceae</taxon>
        <taxon>Methanobrevibacter</taxon>
    </lineage>
</organism>
<name>A0A2H4U8N6_METSM</name>
<reference evidence="1 2" key="1">
    <citation type="submission" date="2016-10" db="EMBL/GenBank/DDBJ databases">
        <authorList>
            <person name="Varghese N."/>
        </authorList>
    </citation>
    <scope>NUCLEOTIDE SEQUENCE [LARGE SCALE GENOMIC DNA]</scope>
    <source>
        <strain evidence="1 2">KB11</strain>
    </source>
</reference>
<dbReference type="RefSeq" id="WP_022531858.1">
    <property type="nucleotide sequence ID" value="NZ_AP025586.1"/>
</dbReference>
<dbReference type="GeneID" id="71696102"/>
<sequence length="161" mass="18563">MTIEQDVKNWLADEGVFREKAADENADFHFVIEFPKDNVMDVVKPKEKDVIVIGCATQVAPEHISLMQNASPQEKNKFLFDISTNLNLFLVDYELKVDQDILQQYVVTDNIYEDGLTKDALFKTIKRVFKAKLHCIMLLNYDFGNSNNNNSKPHNENSMFV</sequence>
<dbReference type="CDD" id="cd17510">
    <property type="entry name" value="T3SC_YbjN-like_2"/>
    <property type="match status" value="1"/>
</dbReference>
<dbReference type="EMBL" id="CP017803">
    <property type="protein sequence ID" value="ATZ60458.1"/>
    <property type="molecule type" value="Genomic_DNA"/>
</dbReference>
<dbReference type="Gene3D" id="3.30.1460.10">
    <property type="match status" value="1"/>
</dbReference>